<dbReference type="Proteomes" id="UP000282184">
    <property type="component" value="Unassembled WGS sequence"/>
</dbReference>
<gene>
    <name evidence="1" type="ORF">EJV47_22905</name>
</gene>
<dbReference type="AlphaFoldDB" id="A0A3S0H657"/>
<proteinExistence type="predicted"/>
<keyword evidence="1" id="KW-0378">Hydrolase</keyword>
<dbReference type="EMBL" id="RXOF01000017">
    <property type="protein sequence ID" value="RTQ46011.1"/>
    <property type="molecule type" value="Genomic_DNA"/>
</dbReference>
<keyword evidence="1" id="KW-0645">Protease</keyword>
<evidence type="ECO:0000313" key="2">
    <source>
        <dbReference type="Proteomes" id="UP000282184"/>
    </source>
</evidence>
<name>A0A3S0H657_9BACT</name>
<comment type="caution">
    <text evidence="1">The sequence shown here is derived from an EMBL/GenBank/DDBJ whole genome shotgun (WGS) entry which is preliminary data.</text>
</comment>
<dbReference type="OrthoDB" id="848221at2"/>
<keyword evidence="2" id="KW-1185">Reference proteome</keyword>
<reference evidence="1 2" key="1">
    <citation type="submission" date="2018-12" db="EMBL/GenBank/DDBJ databases">
        <title>Hymenobacter gummosus sp. nov., isolated from a spring.</title>
        <authorList>
            <person name="Nie L."/>
        </authorList>
    </citation>
    <scope>NUCLEOTIDE SEQUENCE [LARGE SCALE GENOMIC DNA]</scope>
    <source>
        <strain evidence="1 2">KCTC 52166</strain>
    </source>
</reference>
<dbReference type="SUPFAM" id="SSF49464">
    <property type="entry name" value="Carboxypeptidase regulatory domain-like"/>
    <property type="match status" value="1"/>
</dbReference>
<dbReference type="Gene3D" id="2.60.40.1120">
    <property type="entry name" value="Carboxypeptidase-like, regulatory domain"/>
    <property type="match status" value="1"/>
</dbReference>
<keyword evidence="1" id="KW-0121">Carboxypeptidase</keyword>
<sequence>MRSARNHAGPFGHLPGSYHQFCPVLLPRFLLLSAALLPALLTTAQQLSGRVTVAGTQQPVPFATVGVQGQPLGSTADETGRFAFATPATLLPTDSVIISCIGYRARRLTVAQVQAETTWPLTPVAQALAEVPVRHGRLTPAVLGRRETGGVAHWTTKLRDTTPVATDERGWEIATVLPVRHSCYLDAFHLYLEQNGFGPVRLRFTLYAVENGLPTRQLLTRDIQFTVPPQQTGWATLDLSSYNIHLPKGQTVAAGIQWLQGQKLPSATEALGGPGAYPSLGHRVALRDKSEAPWRLLPVNVSMYLAVQQYQ</sequence>
<accession>A0A3S0H657</accession>
<dbReference type="Pfam" id="PF13715">
    <property type="entry name" value="CarbopepD_reg_2"/>
    <property type="match status" value="1"/>
</dbReference>
<evidence type="ECO:0000313" key="1">
    <source>
        <dbReference type="EMBL" id="RTQ46011.1"/>
    </source>
</evidence>
<organism evidence="1 2">
    <name type="scientific">Hymenobacter gummosus</name>
    <dbReference type="NCBI Taxonomy" id="1776032"/>
    <lineage>
        <taxon>Bacteria</taxon>
        <taxon>Pseudomonadati</taxon>
        <taxon>Bacteroidota</taxon>
        <taxon>Cytophagia</taxon>
        <taxon>Cytophagales</taxon>
        <taxon>Hymenobacteraceae</taxon>
        <taxon>Hymenobacter</taxon>
    </lineage>
</organism>
<dbReference type="GO" id="GO:0004180">
    <property type="term" value="F:carboxypeptidase activity"/>
    <property type="evidence" value="ECO:0007669"/>
    <property type="project" value="UniProtKB-KW"/>
</dbReference>
<dbReference type="InterPro" id="IPR008969">
    <property type="entry name" value="CarboxyPept-like_regulatory"/>
</dbReference>
<protein>
    <submittedName>
        <fullName evidence="1">Carboxypeptidase-like regulatory domain-containing protein</fullName>
    </submittedName>
</protein>